<dbReference type="EMBL" id="CP036339">
    <property type="protein sequence ID" value="QDT74356.1"/>
    <property type="molecule type" value="Genomic_DNA"/>
</dbReference>
<feature type="transmembrane region" description="Helical" evidence="5">
    <location>
        <begin position="271"/>
        <end position="295"/>
    </location>
</feature>
<evidence type="ECO:0000256" key="1">
    <source>
        <dbReference type="ARBA" id="ARBA00004141"/>
    </source>
</evidence>
<evidence type="ECO:0000256" key="3">
    <source>
        <dbReference type="ARBA" id="ARBA00022989"/>
    </source>
</evidence>
<feature type="transmembrane region" description="Helical" evidence="5">
    <location>
        <begin position="223"/>
        <end position="246"/>
    </location>
</feature>
<keyword evidence="4 5" id="KW-0472">Membrane</keyword>
<sequence length="370" mass="42515">MSFGEHLEELRRALFKSIAALFIGFLVGMAVANDIVAYVQTPVRESLERFYMRQTARQQEERVAELKAQGRNAHEDELVTYEDMQREGLVVTEYLIEPQEFRRLLEEQYPQLKTLLAENDKGANDKRAGAPLTESVDAAEKADMVKADAPNRLNRSDLIELRLFQPIEQDSRLRVVGHSMMEPFSVWLKAAFISGLVFSSPFIFYFIWEFVAAGLYKHEQSYIYTYMPISIGLFIGGALLAFFFAFEPLLDFMFWYYERTETQPDLNLSEWVSFVLMMPLGFGISFQLPLLMLLLERIGIFTVDSYWSKWRLAVVIIMVIAMILTPSPDPYSMLLMGVPLVGLYFGGIWLCKLAPGRRLESPGDLLARRT</sequence>
<dbReference type="GO" id="GO:0033281">
    <property type="term" value="C:TAT protein transport complex"/>
    <property type="evidence" value="ECO:0007669"/>
    <property type="project" value="UniProtKB-UniRule"/>
</dbReference>
<gene>
    <name evidence="6" type="primary">tatC2</name>
    <name evidence="5" type="synonym">tatC</name>
    <name evidence="6" type="ORF">I41_35510</name>
</gene>
<dbReference type="Pfam" id="PF00902">
    <property type="entry name" value="TatC"/>
    <property type="match status" value="1"/>
</dbReference>
<feature type="transmembrane region" description="Helical" evidence="5">
    <location>
        <begin position="18"/>
        <end position="39"/>
    </location>
</feature>
<keyword evidence="5" id="KW-0813">Transport</keyword>
<feature type="transmembrane region" description="Helical" evidence="5">
    <location>
        <begin position="331"/>
        <end position="351"/>
    </location>
</feature>
<feature type="transmembrane region" description="Helical" evidence="5">
    <location>
        <begin position="307"/>
        <end position="325"/>
    </location>
</feature>
<dbReference type="PANTHER" id="PTHR30371:SF0">
    <property type="entry name" value="SEC-INDEPENDENT PROTEIN TRANSLOCASE PROTEIN TATC, CHLOROPLASTIC-RELATED"/>
    <property type="match status" value="1"/>
</dbReference>
<evidence type="ECO:0000313" key="6">
    <source>
        <dbReference type="EMBL" id="QDT74356.1"/>
    </source>
</evidence>
<organism evidence="6 7">
    <name type="scientific">Lacipirellula limnantheis</name>
    <dbReference type="NCBI Taxonomy" id="2528024"/>
    <lineage>
        <taxon>Bacteria</taxon>
        <taxon>Pseudomonadati</taxon>
        <taxon>Planctomycetota</taxon>
        <taxon>Planctomycetia</taxon>
        <taxon>Pirellulales</taxon>
        <taxon>Lacipirellulaceae</taxon>
        <taxon>Lacipirellula</taxon>
    </lineage>
</organism>
<evidence type="ECO:0000256" key="4">
    <source>
        <dbReference type="ARBA" id="ARBA00023136"/>
    </source>
</evidence>
<reference evidence="6 7" key="1">
    <citation type="submission" date="2019-02" db="EMBL/GenBank/DDBJ databases">
        <title>Deep-cultivation of Planctomycetes and their phenomic and genomic characterization uncovers novel biology.</title>
        <authorList>
            <person name="Wiegand S."/>
            <person name="Jogler M."/>
            <person name="Boedeker C."/>
            <person name="Pinto D."/>
            <person name="Vollmers J."/>
            <person name="Rivas-Marin E."/>
            <person name="Kohn T."/>
            <person name="Peeters S.H."/>
            <person name="Heuer A."/>
            <person name="Rast P."/>
            <person name="Oberbeckmann S."/>
            <person name="Bunk B."/>
            <person name="Jeske O."/>
            <person name="Meyerdierks A."/>
            <person name="Storesund J.E."/>
            <person name="Kallscheuer N."/>
            <person name="Luecker S."/>
            <person name="Lage O.M."/>
            <person name="Pohl T."/>
            <person name="Merkel B.J."/>
            <person name="Hornburger P."/>
            <person name="Mueller R.-W."/>
            <person name="Bruemmer F."/>
            <person name="Labrenz M."/>
            <person name="Spormann A.M."/>
            <person name="Op den Camp H."/>
            <person name="Overmann J."/>
            <person name="Amann R."/>
            <person name="Jetten M.S.M."/>
            <person name="Mascher T."/>
            <person name="Medema M.H."/>
            <person name="Devos D.P."/>
            <person name="Kaster A.-K."/>
            <person name="Ovreas L."/>
            <person name="Rohde M."/>
            <person name="Galperin M.Y."/>
            <person name="Jogler C."/>
        </authorList>
    </citation>
    <scope>NUCLEOTIDE SEQUENCE [LARGE SCALE GENOMIC DNA]</scope>
    <source>
        <strain evidence="6 7">I41</strain>
    </source>
</reference>
<keyword evidence="5" id="KW-0653">Protein transport</keyword>
<dbReference type="AlphaFoldDB" id="A0A517U148"/>
<dbReference type="GO" id="GO:0009977">
    <property type="term" value="F:proton motive force dependent protein transmembrane transporter activity"/>
    <property type="evidence" value="ECO:0007669"/>
    <property type="project" value="TreeGrafter"/>
</dbReference>
<dbReference type="HAMAP" id="MF_00902">
    <property type="entry name" value="TatC"/>
    <property type="match status" value="1"/>
</dbReference>
<comment type="subcellular location">
    <subcellularLocation>
        <location evidence="5">Cell membrane</location>
        <topology evidence="5">Multi-pass membrane protein</topology>
    </subcellularLocation>
    <subcellularLocation>
        <location evidence="1">Membrane</location>
        <topology evidence="1">Multi-pass membrane protein</topology>
    </subcellularLocation>
</comment>
<name>A0A517U148_9BACT</name>
<comment type="similarity">
    <text evidence="5">Belongs to the TatC family.</text>
</comment>
<keyword evidence="3 5" id="KW-1133">Transmembrane helix</keyword>
<proteinExistence type="inferred from homology"/>
<keyword evidence="5" id="KW-0811">Translocation</keyword>
<accession>A0A517U148</accession>
<feature type="transmembrane region" description="Helical" evidence="5">
    <location>
        <begin position="186"/>
        <end position="211"/>
    </location>
</feature>
<comment type="subunit">
    <text evidence="5">Forms a complex with TatA.</text>
</comment>
<comment type="function">
    <text evidence="5">Part of the twin-arginine translocation (Tat) system that transports large folded proteins containing a characteristic twin-arginine motif in their signal peptide across membranes.</text>
</comment>
<dbReference type="InterPro" id="IPR002033">
    <property type="entry name" value="TatC"/>
</dbReference>
<keyword evidence="5" id="KW-1003">Cell membrane</keyword>
<dbReference type="GO" id="GO:0043953">
    <property type="term" value="P:protein transport by the Tat complex"/>
    <property type="evidence" value="ECO:0007669"/>
    <property type="project" value="UniProtKB-UniRule"/>
</dbReference>
<dbReference type="PANTHER" id="PTHR30371">
    <property type="entry name" value="SEC-INDEPENDENT PROTEIN TRANSLOCASE PROTEIN TATC"/>
    <property type="match status" value="1"/>
</dbReference>
<dbReference type="KEGG" id="llh:I41_35510"/>
<protein>
    <recommendedName>
        <fullName evidence="5">Sec-independent protein translocase protein TatC</fullName>
    </recommendedName>
</protein>
<evidence type="ECO:0000256" key="5">
    <source>
        <dbReference type="HAMAP-Rule" id="MF_00902"/>
    </source>
</evidence>
<evidence type="ECO:0000256" key="2">
    <source>
        <dbReference type="ARBA" id="ARBA00022692"/>
    </source>
</evidence>
<dbReference type="GO" id="GO:0065002">
    <property type="term" value="P:intracellular protein transmembrane transport"/>
    <property type="evidence" value="ECO:0007669"/>
    <property type="project" value="TreeGrafter"/>
</dbReference>
<keyword evidence="2 5" id="KW-0812">Transmembrane</keyword>
<evidence type="ECO:0000313" key="7">
    <source>
        <dbReference type="Proteomes" id="UP000317909"/>
    </source>
</evidence>
<dbReference type="NCBIfam" id="TIGR00945">
    <property type="entry name" value="tatC"/>
    <property type="match status" value="1"/>
</dbReference>
<keyword evidence="7" id="KW-1185">Reference proteome</keyword>
<dbReference type="Proteomes" id="UP000317909">
    <property type="component" value="Chromosome"/>
</dbReference>